<dbReference type="RefSeq" id="WP_094785600.1">
    <property type="nucleotide sequence ID" value="NZ_NDXW01000001.1"/>
</dbReference>
<evidence type="ECO:0000313" key="2">
    <source>
        <dbReference type="Proteomes" id="UP000257039"/>
    </source>
</evidence>
<comment type="caution">
    <text evidence="1">The sequence shown here is derived from an EMBL/GenBank/DDBJ whole genome shotgun (WGS) entry which is preliminary data.</text>
</comment>
<dbReference type="EMBL" id="NDXW01000001">
    <property type="protein sequence ID" value="RDH42034.1"/>
    <property type="molecule type" value="Genomic_DNA"/>
</dbReference>
<dbReference type="Pfam" id="PF04340">
    <property type="entry name" value="DUF484"/>
    <property type="match status" value="1"/>
</dbReference>
<keyword evidence="2" id="KW-1185">Reference proteome</keyword>
<dbReference type="Proteomes" id="UP000257039">
    <property type="component" value="Unassembled WGS sequence"/>
</dbReference>
<organism evidence="1 2">
    <name type="scientific">Zooshikella ganghwensis</name>
    <dbReference type="NCBI Taxonomy" id="202772"/>
    <lineage>
        <taxon>Bacteria</taxon>
        <taxon>Pseudomonadati</taxon>
        <taxon>Pseudomonadota</taxon>
        <taxon>Gammaproteobacteria</taxon>
        <taxon>Oceanospirillales</taxon>
        <taxon>Zooshikellaceae</taxon>
        <taxon>Zooshikella</taxon>
    </lineage>
</organism>
<dbReference type="InterPro" id="IPR029016">
    <property type="entry name" value="GAF-like_dom_sf"/>
</dbReference>
<sequence>MKEQQQTIPQTLITEDEVADYLKANPNFLYQRPDILKLLEIPHPSGEATSLIERQVSLLRERNLELRNRLNKLLDIARENDSLFEKTRRLITELLEAKSLDEIGKVCRITLKHEFNVDFVSLILFSDTQKLSAYYQVQPLTLAQQKISILLAQDKPVCGVLRQNEQQFLFQEHAQAVGSSAVITLRSTEPLGILAIGSKDSKHFQTAMGTLFISYIADILSRALLQYWSH</sequence>
<reference evidence="1 2" key="1">
    <citation type="submission" date="2017-04" db="EMBL/GenBank/DDBJ databases">
        <title>Draft genome sequence of Zooshikella ganghwensis VG4 isolated from Red Sea sediments.</title>
        <authorList>
            <person name="Rehman Z."/>
            <person name="Alam I."/>
            <person name="Kamau A."/>
            <person name="Bajic V."/>
            <person name="Leiknes T."/>
        </authorList>
    </citation>
    <scope>NUCLEOTIDE SEQUENCE [LARGE SCALE GENOMIC DNA]</scope>
    <source>
        <strain evidence="1 2">VG4</strain>
    </source>
</reference>
<dbReference type="Gene3D" id="3.30.450.40">
    <property type="match status" value="1"/>
</dbReference>
<dbReference type="InterPro" id="IPR007435">
    <property type="entry name" value="DUF484"/>
</dbReference>
<gene>
    <name evidence="1" type="ORF">B9G39_00460</name>
</gene>
<dbReference type="SUPFAM" id="SSF55781">
    <property type="entry name" value="GAF domain-like"/>
    <property type="match status" value="1"/>
</dbReference>
<accession>A0A4P9VI39</accession>
<protein>
    <submittedName>
        <fullName evidence="1">DUF484 family protein</fullName>
    </submittedName>
</protein>
<dbReference type="PANTHER" id="PTHR38765">
    <property type="entry name" value="DUF484 DOMAIN-CONTAINING PROTEIN"/>
    <property type="match status" value="1"/>
</dbReference>
<proteinExistence type="predicted"/>
<dbReference type="AlphaFoldDB" id="A0A4P9VI39"/>
<name>A0A4P9VI39_9GAMM</name>
<dbReference type="PANTHER" id="PTHR38765:SF1">
    <property type="entry name" value="DUF484 DOMAIN-CONTAINING PROTEIN"/>
    <property type="match status" value="1"/>
</dbReference>
<evidence type="ECO:0000313" key="1">
    <source>
        <dbReference type="EMBL" id="RDH42034.1"/>
    </source>
</evidence>